<dbReference type="PANTHER" id="PTHR47331">
    <property type="entry name" value="PHD-TYPE DOMAIN-CONTAINING PROTEIN"/>
    <property type="match status" value="1"/>
</dbReference>
<evidence type="ECO:0000259" key="4">
    <source>
        <dbReference type="PROSITE" id="PS50994"/>
    </source>
</evidence>
<dbReference type="SUPFAM" id="SSF56672">
    <property type="entry name" value="DNA/RNA polymerases"/>
    <property type="match status" value="1"/>
</dbReference>
<dbReference type="Gene3D" id="3.30.420.10">
    <property type="entry name" value="Ribonuclease H-like superfamily/Ribonuclease H"/>
    <property type="match status" value="1"/>
</dbReference>
<dbReference type="Pfam" id="PF05380">
    <property type="entry name" value="Peptidase_A17"/>
    <property type="match status" value="1"/>
</dbReference>
<dbReference type="InterPro" id="IPR008042">
    <property type="entry name" value="Retrotrans_Pao"/>
</dbReference>
<reference evidence="5" key="2">
    <citation type="submission" date="2025-05" db="UniProtKB">
        <authorList>
            <consortium name="EnsemblMetazoa"/>
        </authorList>
    </citation>
    <scope>IDENTIFICATION</scope>
    <source>
        <strain evidence="5">Foshan</strain>
    </source>
</reference>
<dbReference type="Gene3D" id="3.30.70.270">
    <property type="match status" value="1"/>
</dbReference>
<dbReference type="Gene3D" id="1.10.340.70">
    <property type="match status" value="1"/>
</dbReference>
<evidence type="ECO:0008006" key="7">
    <source>
        <dbReference type="Google" id="ProtNLM"/>
    </source>
</evidence>
<protein>
    <recommendedName>
        <fullName evidence="7">Endonuclease</fullName>
    </recommendedName>
</protein>
<proteinExistence type="predicted"/>
<dbReference type="RefSeq" id="XP_062713625.1">
    <property type="nucleotide sequence ID" value="XM_062857641.1"/>
</dbReference>
<evidence type="ECO:0000256" key="2">
    <source>
        <dbReference type="SAM" id="MobiDB-lite"/>
    </source>
</evidence>
<dbReference type="InterPro" id="IPR001878">
    <property type="entry name" value="Znf_CCHC"/>
</dbReference>
<dbReference type="PANTHER" id="PTHR47331:SF1">
    <property type="entry name" value="GAG-LIKE PROTEIN"/>
    <property type="match status" value="1"/>
</dbReference>
<dbReference type="PROSITE" id="PS50994">
    <property type="entry name" value="INTEGRASE"/>
    <property type="match status" value="1"/>
</dbReference>
<feature type="domain" description="CCHC-type" evidence="3">
    <location>
        <begin position="367"/>
        <end position="382"/>
    </location>
</feature>
<dbReference type="InterPro" id="IPR043502">
    <property type="entry name" value="DNA/RNA_pol_sf"/>
</dbReference>
<dbReference type="InterPro" id="IPR001584">
    <property type="entry name" value="Integrase_cat-core"/>
</dbReference>
<evidence type="ECO:0000313" key="5">
    <source>
        <dbReference type="EnsemblMetazoa" id="AALFPA23_008117.P10931"/>
    </source>
</evidence>
<evidence type="ECO:0000256" key="1">
    <source>
        <dbReference type="PROSITE-ProRule" id="PRU00047"/>
    </source>
</evidence>
<sequence length="1733" mass="195780">MEEKIQMLAKKRETVRRKVQRIYVATSDPDNPNNMSKHYLQTQIEMLTRCYKEYNEFQNEICDLITSDERQAQEEMVYIEFERVYGILLARLAQQVEDTSKVKLQQASSAPQALNQAVQPNLPPLKVPLPTFDGSYENWYAFRSMFENIMNRYNAESPAIKLYHLRNALVGKAAGIIDQDIINNNDYAAAWNTLRDRFEDKRLIVNKHIEAILSLPKMTKESAIDLRKLIDICSKNVDALTNLNLPVVGLGEMVILNVISSKMDFETRKAWELVQKPGQLPQYSNTMDFLKDRCKALEKIQVSLKAAGESVKQNRPAVKSEVKAHSLVTTEAQCFHCSGSHPIWKCDTFQKAGYNAQKTSLIKSGACFNCLQRGHTASDCKSTHSCKKCRQRHHTLIHREEQPATPPKDMTNQQKIVPNSDPAPTTASTATTLCTMVETGKSQSLIATAVVLVRGKGDSKFACRAVLDSASHSHFVTEQFATLLGLKRKPAFCVISGINGQQVHIKFKLHTQVESMKNDYATKPLELLVVPRITGDLPLAKFDAKALQIPDAIILADPAFNLPDTVDLLIGSEVFFRLLRPGQHDLGVSAPFLQETQFGWIVSGLVPAAHITVGNSLTSVVEEDDLSRILAKFYEVETCAESPKEEEDEESCLAHFRTTHRRNPDGRYIVRIPFNDLKSELGESRQMAEKRFLSLERRLDREPLLKEQYKAFICEYEHLQHLREISPPMNEESGGAFYVPHHCVLKPSSTTTKLRVVFDGSVESSTGISINQAQYVGPTVQNDLVSILLNFRSYRYAVSADIPKMYRQVAVHPDDQPYQRILWRENNSEPLKVLQLTTVTYGMKSSPFLATMSLLQLVEDEGHSFPLAARAITKSCYIDDMLSGAGSIPELLELKQQLIDLLAKGGFSIHKICSNSSELLDETPEHQRETSLQIDDGNINILTKTLGIVWEPQKDVFRISIPLQLNEGLTKRSILSQIAKIFDPLGFLGPVLTTAKLLMRELWVLDIKWDDTIPSAVAARWKTFREELNSLDGMDLPRRFIAEGAVMVELHGFSDASDHACGACVYARSVASDGSSQMALICSKSKILPKKKKGQPKQISTPRAELEAALLLANLANKVKSALDYNFESTTLWSDSQIVLAWIAKRPEQLLVYVANRVRKIRDITDVADWHYIPSASNPADLISRGLTPTQIINRELWWNGPPTSGNTESPPPLKEDDIPETKQTSLVATVKTSTRLALFDRISRYSIIERAMAYVVRFTDYIRRHRKELTKGTITVDELKRANLLIIRLVQAEGFQHELQLLNLDQSSRHPLRCLSPFIDMNDGLLRVGGRNKHAIIPYDSKHQMLLPEKHPFTATLIRHLHKNNHHLGQRGLLAVVRQRFWPLRAKSVIRKIIHHCIPCFKMRPSKATQLMGNLPDYRVQPAPIFSTAGVDFAGPFTFKSSTQSRKPMYTNGYVCVFVCMSTRSLHLEPVSNLTSEAFLAALQRFVSRRGLPNKLISDNATNFEGACNELGRLAVLFKDEQFQKRLDQFCTQRSIEWSFIPPRSPHFGGIWEAGVKSVKSHLKLILAEHKLTYEEFATVLSQIEAVLNSRPLVPSSDDPNDITAITPAHFIIGREFQAIPEPSYDHIPVGRLSRLQFLQDLKHKFWKIWMTDYLQELQRRQKDYKITEFKPGALVLIVDDNIAPLQWSLARIIDTHPGTDGHTRVVTLKTKNGTTKRAVKKICLLPLDSEE</sequence>
<keyword evidence="1" id="KW-0863">Zinc-finger</keyword>
<dbReference type="InterPro" id="IPR000477">
    <property type="entry name" value="RT_dom"/>
</dbReference>
<dbReference type="Gene3D" id="3.10.10.10">
    <property type="entry name" value="HIV Type 1 Reverse Transcriptase, subunit A, domain 1"/>
    <property type="match status" value="1"/>
</dbReference>
<dbReference type="InterPro" id="IPR041588">
    <property type="entry name" value="Integrase_H2C2"/>
</dbReference>
<dbReference type="Pfam" id="PF18701">
    <property type="entry name" value="DUF5641"/>
    <property type="match status" value="1"/>
</dbReference>
<dbReference type="EnsemblMetazoa" id="AALFPA23_008117.R10931">
    <property type="protein sequence ID" value="AALFPA23_008117.P10931"/>
    <property type="gene ID" value="AALFPA23_008117"/>
</dbReference>
<feature type="region of interest" description="Disordered" evidence="2">
    <location>
        <begin position="1200"/>
        <end position="1219"/>
    </location>
</feature>
<keyword evidence="1" id="KW-0479">Metal-binding</keyword>
<dbReference type="InterPro" id="IPR012337">
    <property type="entry name" value="RNaseH-like_sf"/>
</dbReference>
<dbReference type="Pfam" id="PF17921">
    <property type="entry name" value="Integrase_H2C2"/>
    <property type="match status" value="1"/>
</dbReference>
<feature type="region of interest" description="Disordered" evidence="2">
    <location>
        <begin position="403"/>
        <end position="425"/>
    </location>
</feature>
<dbReference type="CDD" id="cd01644">
    <property type="entry name" value="RT_pepA17"/>
    <property type="match status" value="1"/>
</dbReference>
<keyword evidence="1" id="KW-0862">Zinc</keyword>
<dbReference type="SMART" id="SM00343">
    <property type="entry name" value="ZnF_C2HC"/>
    <property type="match status" value="1"/>
</dbReference>
<evidence type="ECO:0000313" key="6">
    <source>
        <dbReference type="Proteomes" id="UP000069940"/>
    </source>
</evidence>
<accession>A0ABM1YDE9</accession>
<reference evidence="6" key="1">
    <citation type="journal article" date="2015" name="Proc. Natl. Acad. Sci. U.S.A.">
        <title>Genome sequence of the Asian Tiger mosquito, Aedes albopictus, reveals insights into its biology, genetics, and evolution.</title>
        <authorList>
            <person name="Chen X.G."/>
            <person name="Jiang X."/>
            <person name="Gu J."/>
            <person name="Xu M."/>
            <person name="Wu Y."/>
            <person name="Deng Y."/>
            <person name="Zhang C."/>
            <person name="Bonizzoni M."/>
            <person name="Dermauw W."/>
            <person name="Vontas J."/>
            <person name="Armbruster P."/>
            <person name="Huang X."/>
            <person name="Yang Y."/>
            <person name="Zhang H."/>
            <person name="He W."/>
            <person name="Peng H."/>
            <person name="Liu Y."/>
            <person name="Wu K."/>
            <person name="Chen J."/>
            <person name="Lirakis M."/>
            <person name="Topalis P."/>
            <person name="Van Leeuwen T."/>
            <person name="Hall A.B."/>
            <person name="Jiang X."/>
            <person name="Thorpe C."/>
            <person name="Mueller R.L."/>
            <person name="Sun C."/>
            <person name="Waterhouse R.M."/>
            <person name="Yan G."/>
            <person name="Tu Z.J."/>
            <person name="Fang X."/>
            <person name="James A.A."/>
        </authorList>
    </citation>
    <scope>NUCLEOTIDE SEQUENCE [LARGE SCALE GENOMIC DNA]</scope>
    <source>
        <strain evidence="6">Foshan</strain>
    </source>
</reference>
<organism evidence="5 6">
    <name type="scientific">Aedes albopictus</name>
    <name type="common">Asian tiger mosquito</name>
    <name type="synonym">Stegomyia albopicta</name>
    <dbReference type="NCBI Taxonomy" id="7160"/>
    <lineage>
        <taxon>Eukaryota</taxon>
        <taxon>Metazoa</taxon>
        <taxon>Ecdysozoa</taxon>
        <taxon>Arthropoda</taxon>
        <taxon>Hexapoda</taxon>
        <taxon>Insecta</taxon>
        <taxon>Pterygota</taxon>
        <taxon>Neoptera</taxon>
        <taxon>Endopterygota</taxon>
        <taxon>Diptera</taxon>
        <taxon>Nematocera</taxon>
        <taxon>Culicoidea</taxon>
        <taxon>Culicidae</taxon>
        <taxon>Culicinae</taxon>
        <taxon>Aedini</taxon>
        <taxon>Aedes</taxon>
        <taxon>Stegomyia</taxon>
    </lineage>
</organism>
<dbReference type="InterPro" id="IPR005312">
    <property type="entry name" value="DUF1759"/>
</dbReference>
<dbReference type="InterPro" id="IPR040676">
    <property type="entry name" value="DUF5641"/>
</dbReference>
<name>A0ABM1YDE9_AEDAL</name>
<dbReference type="InterPro" id="IPR036397">
    <property type="entry name" value="RNaseH_sf"/>
</dbReference>
<dbReference type="SUPFAM" id="SSF53098">
    <property type="entry name" value="Ribonuclease H-like"/>
    <property type="match status" value="1"/>
</dbReference>
<dbReference type="GeneID" id="134290488"/>
<feature type="domain" description="Integrase catalytic" evidence="4">
    <location>
        <begin position="1421"/>
        <end position="1617"/>
    </location>
</feature>
<dbReference type="InterPro" id="IPR043128">
    <property type="entry name" value="Rev_trsase/Diguanyl_cyclase"/>
</dbReference>
<dbReference type="Pfam" id="PF03564">
    <property type="entry name" value="DUF1759"/>
    <property type="match status" value="1"/>
</dbReference>
<dbReference type="PROSITE" id="PS50158">
    <property type="entry name" value="ZF_CCHC"/>
    <property type="match status" value="1"/>
</dbReference>
<dbReference type="Pfam" id="PF00078">
    <property type="entry name" value="RVT_1"/>
    <property type="match status" value="1"/>
</dbReference>
<dbReference type="Proteomes" id="UP000069940">
    <property type="component" value="Unassembled WGS sequence"/>
</dbReference>
<keyword evidence="6" id="KW-1185">Reference proteome</keyword>
<evidence type="ECO:0000259" key="3">
    <source>
        <dbReference type="PROSITE" id="PS50158"/>
    </source>
</evidence>